<dbReference type="AlphaFoldDB" id="A0A158D9F4"/>
<evidence type="ECO:0000313" key="2">
    <source>
        <dbReference type="Proteomes" id="UP000054596"/>
    </source>
</evidence>
<accession>A0A158D9F4</accession>
<name>A0A158D9F4_9BURK</name>
<dbReference type="Proteomes" id="UP000054596">
    <property type="component" value="Unassembled WGS sequence"/>
</dbReference>
<comment type="caution">
    <text evidence="1">The sequence shown here is derived from an EMBL/GenBank/DDBJ whole genome shotgun (WGS) entry which is preliminary data.</text>
</comment>
<dbReference type="STRING" id="1777143.AWB82_06456"/>
<evidence type="ECO:0000313" key="1">
    <source>
        <dbReference type="EMBL" id="SAK91302.1"/>
    </source>
</evidence>
<dbReference type="EMBL" id="FCOJ02000075">
    <property type="protein sequence ID" value="SAK91302.1"/>
    <property type="molecule type" value="Genomic_DNA"/>
</dbReference>
<gene>
    <name evidence="1" type="ORF">AWB82_06456</name>
</gene>
<keyword evidence="2" id="KW-1185">Reference proteome</keyword>
<proteinExistence type="predicted"/>
<organism evidence="1 2">
    <name type="scientific">Caballeronia glebae</name>
    <dbReference type="NCBI Taxonomy" id="1777143"/>
    <lineage>
        <taxon>Bacteria</taxon>
        <taxon>Pseudomonadati</taxon>
        <taxon>Pseudomonadota</taxon>
        <taxon>Betaproteobacteria</taxon>
        <taxon>Burkholderiales</taxon>
        <taxon>Burkholderiaceae</taxon>
        <taxon>Caballeronia</taxon>
    </lineage>
</organism>
<sequence length="180" mass="20121">MRNSMSVTVKWVLATLFVALVMVLVNARVPDEVRSAVPAPKPKDAWAAKVSQTTVAEGEVIELVVHSAPDCKYCVRWKGPFAGEGHFKSWARTHPGAQLFIVERASIASNEAPDDYPRELQWLSEQNQKDQRLHPGTPMFEIFVARNLVLRSYGLDSWDDAVFPAIKDLDARRSHGDASH</sequence>
<reference evidence="1" key="1">
    <citation type="submission" date="2016-01" db="EMBL/GenBank/DDBJ databases">
        <authorList>
            <person name="Peeters C."/>
        </authorList>
    </citation>
    <scope>NUCLEOTIDE SEQUENCE [LARGE SCALE GENOMIC DNA]</scope>
    <source>
        <strain evidence="1">LMG 29325</strain>
    </source>
</reference>
<protein>
    <submittedName>
        <fullName evidence="1">Uncharacterized protein</fullName>
    </submittedName>
</protein>